<reference evidence="1" key="1">
    <citation type="submission" date="2017-07" db="EMBL/GenBank/DDBJ databases">
        <title>Taro Niue Genome Assembly and Annotation.</title>
        <authorList>
            <person name="Atibalentja N."/>
            <person name="Keating K."/>
            <person name="Fields C.J."/>
        </authorList>
    </citation>
    <scope>NUCLEOTIDE SEQUENCE</scope>
    <source>
        <strain evidence="1">Niue_2</strain>
        <tissue evidence="1">Leaf</tissue>
    </source>
</reference>
<gene>
    <name evidence="1" type="ORF">Taro_046825</name>
</gene>
<organism evidence="1 2">
    <name type="scientific">Colocasia esculenta</name>
    <name type="common">Wild taro</name>
    <name type="synonym">Arum esculentum</name>
    <dbReference type="NCBI Taxonomy" id="4460"/>
    <lineage>
        <taxon>Eukaryota</taxon>
        <taxon>Viridiplantae</taxon>
        <taxon>Streptophyta</taxon>
        <taxon>Embryophyta</taxon>
        <taxon>Tracheophyta</taxon>
        <taxon>Spermatophyta</taxon>
        <taxon>Magnoliopsida</taxon>
        <taxon>Liliopsida</taxon>
        <taxon>Araceae</taxon>
        <taxon>Aroideae</taxon>
        <taxon>Colocasieae</taxon>
        <taxon>Colocasia</taxon>
    </lineage>
</organism>
<protein>
    <submittedName>
        <fullName evidence="1">Uncharacterized protein</fullName>
    </submittedName>
</protein>
<dbReference type="AlphaFoldDB" id="A0A843WZN0"/>
<dbReference type="EMBL" id="NMUH01005871">
    <property type="protein sequence ID" value="MQM13897.1"/>
    <property type="molecule type" value="Genomic_DNA"/>
</dbReference>
<accession>A0A843WZN0</accession>
<evidence type="ECO:0000313" key="1">
    <source>
        <dbReference type="EMBL" id="MQM13897.1"/>
    </source>
</evidence>
<comment type="caution">
    <text evidence="1">The sequence shown here is derived from an EMBL/GenBank/DDBJ whole genome shotgun (WGS) entry which is preliminary data.</text>
</comment>
<proteinExistence type="predicted"/>
<keyword evidence="2" id="KW-1185">Reference proteome</keyword>
<name>A0A843WZN0_COLES</name>
<evidence type="ECO:0000313" key="2">
    <source>
        <dbReference type="Proteomes" id="UP000652761"/>
    </source>
</evidence>
<sequence>MLLLRLSRRNLRMSCAQLAY</sequence>
<dbReference type="Proteomes" id="UP000652761">
    <property type="component" value="Unassembled WGS sequence"/>
</dbReference>